<feature type="compositionally biased region" description="Polar residues" evidence="1">
    <location>
        <begin position="101"/>
        <end position="115"/>
    </location>
</feature>
<accession>A0A914V504</accession>
<feature type="region of interest" description="Disordered" evidence="1">
    <location>
        <begin position="85"/>
        <end position="129"/>
    </location>
</feature>
<protein>
    <submittedName>
        <fullName evidence="3">Uncharacterized protein</fullName>
    </submittedName>
</protein>
<evidence type="ECO:0000256" key="1">
    <source>
        <dbReference type="SAM" id="MobiDB-lite"/>
    </source>
</evidence>
<sequence>MLRANSKRCSTDAACCRLDYWSDERRAIGTAPSRRARMVAARGAAERPLSDGRSGHCSHCLPKQFAVEKGVVATNAAIGDSWTLAGAKEAPPVAASPEADLTSNRSSRPPTSARQPSPPIDSQLPLTVL</sequence>
<dbReference type="WBParaSite" id="PSAMB.scaffold154size71539.g2739.t1">
    <property type="protein sequence ID" value="PSAMB.scaffold154size71539.g2739.t1"/>
    <property type="gene ID" value="PSAMB.scaffold154size71539.g2739"/>
</dbReference>
<evidence type="ECO:0000313" key="3">
    <source>
        <dbReference type="WBParaSite" id="PSAMB.scaffold154size71539.g2739.t1"/>
    </source>
</evidence>
<evidence type="ECO:0000313" key="2">
    <source>
        <dbReference type="Proteomes" id="UP000887566"/>
    </source>
</evidence>
<reference evidence="3" key="1">
    <citation type="submission" date="2022-11" db="UniProtKB">
        <authorList>
            <consortium name="WormBaseParasite"/>
        </authorList>
    </citation>
    <scope>IDENTIFICATION</scope>
</reference>
<name>A0A914V504_9BILA</name>
<dbReference type="Proteomes" id="UP000887566">
    <property type="component" value="Unplaced"/>
</dbReference>
<keyword evidence="2" id="KW-1185">Reference proteome</keyword>
<proteinExistence type="predicted"/>
<organism evidence="2 3">
    <name type="scientific">Plectus sambesii</name>
    <dbReference type="NCBI Taxonomy" id="2011161"/>
    <lineage>
        <taxon>Eukaryota</taxon>
        <taxon>Metazoa</taxon>
        <taxon>Ecdysozoa</taxon>
        <taxon>Nematoda</taxon>
        <taxon>Chromadorea</taxon>
        <taxon>Plectida</taxon>
        <taxon>Plectina</taxon>
        <taxon>Plectoidea</taxon>
        <taxon>Plectidae</taxon>
        <taxon>Plectus</taxon>
    </lineage>
</organism>
<dbReference type="AlphaFoldDB" id="A0A914V504"/>